<dbReference type="Pfam" id="PF07238">
    <property type="entry name" value="PilZ"/>
    <property type="match status" value="1"/>
</dbReference>
<dbReference type="AlphaFoldDB" id="A0A0S4L1K6"/>
<evidence type="ECO:0000259" key="4">
    <source>
        <dbReference type="Pfam" id="PF07238"/>
    </source>
</evidence>
<dbReference type="Gene3D" id="2.40.10.220">
    <property type="entry name" value="predicted glycosyltransferase like domains"/>
    <property type="match status" value="1"/>
</dbReference>
<keyword evidence="2" id="KW-0547">Nucleotide-binding</keyword>
<dbReference type="Proteomes" id="UP000198736">
    <property type="component" value="Unassembled WGS sequence"/>
</dbReference>
<sequence length="239" mass="26748">MNDIVVSVPPAASFLSVGLALKLSFARDQQKVMYGTTLLGWKDHAWLVCEWPLQLGHDQRIDNDTPCTISYFHDGKLVGYRSEIRELMAVPVPLLFVAYPTSVEEMHLRKHLRVSANEPTLLMRAARDSFSGSALPTNDYFGGLLKDLSEGGCSVLMARTPTWLRPGTTVHLEFELSGLGHITNLTGIVKNVDTRQGEDIIGIEFQFNRMEYIEYRGWGGSVRNAIEQWTQKSIGLPPL</sequence>
<evidence type="ECO:0000313" key="6">
    <source>
        <dbReference type="EMBL" id="CUS31548.1"/>
    </source>
</evidence>
<dbReference type="InterPro" id="IPR009875">
    <property type="entry name" value="PilZ_domain"/>
</dbReference>
<evidence type="ECO:0000256" key="1">
    <source>
        <dbReference type="ARBA" id="ARBA00022636"/>
    </source>
</evidence>
<feature type="domain" description="PilZ" evidence="4">
    <location>
        <begin position="109"/>
        <end position="209"/>
    </location>
</feature>
<evidence type="ECO:0000259" key="5">
    <source>
        <dbReference type="Pfam" id="PF12945"/>
    </source>
</evidence>
<protein>
    <recommendedName>
        <fullName evidence="8">Flagellar brake protein</fullName>
    </recommendedName>
</protein>
<name>A0A0S4L1K6_9BACT</name>
<keyword evidence="3" id="KW-0975">Bacterial flagellum</keyword>
<dbReference type="GO" id="GO:0035438">
    <property type="term" value="F:cyclic-di-GMP binding"/>
    <property type="evidence" value="ECO:0007669"/>
    <property type="project" value="InterPro"/>
</dbReference>
<dbReference type="InterPro" id="IPR009926">
    <property type="entry name" value="T3SS_YcgR_PilZN"/>
</dbReference>
<dbReference type="RefSeq" id="WP_090893776.1">
    <property type="nucleotide sequence ID" value="NZ_CZPZ01000001.1"/>
</dbReference>
<evidence type="ECO:0000256" key="2">
    <source>
        <dbReference type="ARBA" id="ARBA00022741"/>
    </source>
</evidence>
<dbReference type="Gene3D" id="2.30.110.10">
    <property type="entry name" value="Electron Transport, Fmn-binding Protein, Chain A"/>
    <property type="match status" value="1"/>
</dbReference>
<dbReference type="EMBL" id="CZPZ01000001">
    <property type="protein sequence ID" value="CUS31548.1"/>
    <property type="molecule type" value="Genomic_DNA"/>
</dbReference>
<organism evidence="6 7">
    <name type="scientific">Candidatus Nitrospira nitrificans</name>
    <dbReference type="NCBI Taxonomy" id="1742973"/>
    <lineage>
        <taxon>Bacteria</taxon>
        <taxon>Pseudomonadati</taxon>
        <taxon>Nitrospirota</taxon>
        <taxon>Nitrospiria</taxon>
        <taxon>Nitrospirales</taxon>
        <taxon>Nitrospiraceae</taxon>
        <taxon>Nitrospira</taxon>
    </lineage>
</organism>
<dbReference type="STRING" id="1742973.COMA2_10168"/>
<proteinExistence type="predicted"/>
<dbReference type="OrthoDB" id="9784636at2"/>
<dbReference type="SUPFAM" id="SSF141371">
    <property type="entry name" value="PilZ domain-like"/>
    <property type="match status" value="2"/>
</dbReference>
<evidence type="ECO:0000256" key="3">
    <source>
        <dbReference type="ARBA" id="ARBA00023143"/>
    </source>
</evidence>
<gene>
    <name evidence="6" type="ORF">COMA2_10168</name>
</gene>
<feature type="domain" description="Type III secretion system flagellar brake protein YcgR PilZN" evidence="5">
    <location>
        <begin position="17"/>
        <end position="100"/>
    </location>
</feature>
<evidence type="ECO:0000313" key="7">
    <source>
        <dbReference type="Proteomes" id="UP000198736"/>
    </source>
</evidence>
<keyword evidence="1" id="KW-0973">c-di-GMP</keyword>
<accession>A0A0S4L1K6</accession>
<dbReference type="Pfam" id="PF12945">
    <property type="entry name" value="PilZNR"/>
    <property type="match status" value="1"/>
</dbReference>
<reference evidence="7" key="1">
    <citation type="submission" date="2015-10" db="EMBL/GenBank/DDBJ databases">
        <authorList>
            <person name="Luecker S."/>
            <person name="Luecker S."/>
        </authorList>
    </citation>
    <scope>NUCLEOTIDE SEQUENCE [LARGE SCALE GENOMIC DNA]</scope>
</reference>
<dbReference type="InterPro" id="IPR012349">
    <property type="entry name" value="Split_barrel_FMN-bd"/>
</dbReference>
<evidence type="ECO:0008006" key="8">
    <source>
        <dbReference type="Google" id="ProtNLM"/>
    </source>
</evidence>
<keyword evidence="7" id="KW-1185">Reference proteome</keyword>